<protein>
    <submittedName>
        <fullName evidence="1">Uncharacterized protein</fullName>
    </submittedName>
</protein>
<organism evidence="1 2">
    <name type="scientific">Entomophthora muscae</name>
    <dbReference type="NCBI Taxonomy" id="34485"/>
    <lineage>
        <taxon>Eukaryota</taxon>
        <taxon>Fungi</taxon>
        <taxon>Fungi incertae sedis</taxon>
        <taxon>Zoopagomycota</taxon>
        <taxon>Entomophthoromycotina</taxon>
        <taxon>Entomophthoromycetes</taxon>
        <taxon>Entomophthorales</taxon>
        <taxon>Entomophthoraceae</taxon>
        <taxon>Entomophthora</taxon>
    </lineage>
</organism>
<dbReference type="Proteomes" id="UP001165960">
    <property type="component" value="Unassembled WGS sequence"/>
</dbReference>
<proteinExistence type="predicted"/>
<dbReference type="EMBL" id="QTSX02001662">
    <property type="protein sequence ID" value="KAJ9079739.1"/>
    <property type="molecule type" value="Genomic_DNA"/>
</dbReference>
<sequence length="159" mass="18377">MDNFEHTSLISDPDLEYQDSSSDSNVDQGIKTHDDTASKKSRNKTKAKEQLLIQRNTDLLIQIQEAENRNDFLLKRLAKLKRESNALQAESDILKNSEKLDRELDEEISREIKLLEKHPGVLIPGTMHNNPYELAQRQLQEAQEFYSLKVSKVSNLKEK</sequence>
<keyword evidence="2" id="KW-1185">Reference proteome</keyword>
<evidence type="ECO:0000313" key="2">
    <source>
        <dbReference type="Proteomes" id="UP001165960"/>
    </source>
</evidence>
<evidence type="ECO:0000313" key="1">
    <source>
        <dbReference type="EMBL" id="KAJ9079739.1"/>
    </source>
</evidence>
<reference evidence="1" key="1">
    <citation type="submission" date="2022-04" db="EMBL/GenBank/DDBJ databases">
        <title>Genome of the entomopathogenic fungus Entomophthora muscae.</title>
        <authorList>
            <person name="Elya C."/>
            <person name="Lovett B.R."/>
            <person name="Lee E."/>
            <person name="Macias A.M."/>
            <person name="Hajek A.E."/>
            <person name="De Bivort B.L."/>
            <person name="Kasson M.T."/>
            <person name="De Fine Licht H.H."/>
            <person name="Stajich J.E."/>
        </authorList>
    </citation>
    <scope>NUCLEOTIDE SEQUENCE</scope>
    <source>
        <strain evidence="1">Berkeley</strain>
    </source>
</reference>
<comment type="caution">
    <text evidence="1">The sequence shown here is derived from an EMBL/GenBank/DDBJ whole genome shotgun (WGS) entry which is preliminary data.</text>
</comment>
<gene>
    <name evidence="1" type="ORF">DSO57_1032338</name>
</gene>
<accession>A0ACC2TYY5</accession>
<name>A0ACC2TYY5_9FUNG</name>